<keyword evidence="2" id="KW-1185">Reference proteome</keyword>
<dbReference type="AlphaFoldDB" id="A0A9E8MXM7"/>
<dbReference type="Proteomes" id="UP001164705">
    <property type="component" value="Chromosome"/>
</dbReference>
<protein>
    <submittedName>
        <fullName evidence="1">Uncharacterized protein</fullName>
    </submittedName>
</protein>
<dbReference type="KEGG" id="lnu:N7U66_20690"/>
<evidence type="ECO:0000313" key="1">
    <source>
        <dbReference type="EMBL" id="WAC02159.1"/>
    </source>
</evidence>
<accession>A0A9E8MXM7</accession>
<reference evidence="1" key="1">
    <citation type="submission" date="2022-11" db="EMBL/GenBank/DDBJ databases">
        <title>Lacinutrix neustonica HL-RS19T sp. nov., isolated from the surface microlayer sample of brackish Lake Shihwa.</title>
        <authorList>
            <person name="Choi J.Y."/>
            <person name="Hwang C.Y."/>
        </authorList>
    </citation>
    <scope>NUCLEOTIDE SEQUENCE</scope>
    <source>
        <strain evidence="1">HL-RS19</strain>
    </source>
</reference>
<name>A0A9E8MXM7_9FLAO</name>
<organism evidence="1 2">
    <name type="scientific">Lacinutrix neustonica</name>
    <dbReference type="NCBI Taxonomy" id="2980107"/>
    <lineage>
        <taxon>Bacteria</taxon>
        <taxon>Pseudomonadati</taxon>
        <taxon>Bacteroidota</taxon>
        <taxon>Flavobacteriia</taxon>
        <taxon>Flavobacteriales</taxon>
        <taxon>Flavobacteriaceae</taxon>
        <taxon>Lacinutrix</taxon>
    </lineage>
</organism>
<sequence length="199" mass="22935">MKQINFTGFVLYKMGASLEQATKAISTIGSNYDTESHPSKSRRIKAISNGWNEAYKLDYRSAIPPPLKDNPNSFGEYTMEMLNNEENVAFYNGINSEYDFMYGVITDSEISNGQVSNFIVEVIKTGKEWEKSVGSLNGRRITINLDNGYGIDMCRACERQFKELIKAGRRIKFAFEEGRPRWWFKFNWSVFCFLCKSNK</sequence>
<proteinExistence type="predicted"/>
<evidence type="ECO:0000313" key="2">
    <source>
        <dbReference type="Proteomes" id="UP001164705"/>
    </source>
</evidence>
<dbReference type="EMBL" id="CP113088">
    <property type="protein sequence ID" value="WAC02159.1"/>
    <property type="molecule type" value="Genomic_DNA"/>
</dbReference>
<gene>
    <name evidence="1" type="ORF">N7U66_20690</name>
</gene>
<dbReference type="RefSeq" id="WP_267676754.1">
    <property type="nucleotide sequence ID" value="NZ_CP113088.1"/>
</dbReference>